<gene>
    <name evidence="2" type="ORF">MNBD_BACTEROID05-138</name>
</gene>
<feature type="transmembrane region" description="Helical" evidence="1">
    <location>
        <begin position="12"/>
        <end position="35"/>
    </location>
</feature>
<keyword evidence="1" id="KW-0472">Membrane</keyword>
<evidence type="ECO:0000256" key="1">
    <source>
        <dbReference type="SAM" id="Phobius"/>
    </source>
</evidence>
<dbReference type="EMBL" id="UOEN01000398">
    <property type="protein sequence ID" value="VAW18010.1"/>
    <property type="molecule type" value="Genomic_DNA"/>
</dbReference>
<accession>A0A3B0TMY7</accession>
<name>A0A3B0TMY7_9ZZZZ</name>
<reference evidence="2" key="1">
    <citation type="submission" date="2018-06" db="EMBL/GenBank/DDBJ databases">
        <authorList>
            <person name="Zhirakovskaya E."/>
        </authorList>
    </citation>
    <scope>NUCLEOTIDE SEQUENCE</scope>
</reference>
<proteinExistence type="predicted"/>
<organism evidence="2">
    <name type="scientific">hydrothermal vent metagenome</name>
    <dbReference type="NCBI Taxonomy" id="652676"/>
    <lineage>
        <taxon>unclassified sequences</taxon>
        <taxon>metagenomes</taxon>
        <taxon>ecological metagenomes</taxon>
    </lineage>
</organism>
<evidence type="ECO:0008006" key="3">
    <source>
        <dbReference type="Google" id="ProtNLM"/>
    </source>
</evidence>
<protein>
    <recommendedName>
        <fullName evidence="3">Type II secretion system protein</fullName>
    </recommendedName>
</protein>
<keyword evidence="1" id="KW-1133">Transmembrane helix</keyword>
<keyword evidence="1" id="KW-0812">Transmembrane</keyword>
<evidence type="ECO:0000313" key="2">
    <source>
        <dbReference type="EMBL" id="VAW18010.1"/>
    </source>
</evidence>
<sequence>MLSKKNKKQKGSILLEALLSVVVLSVGITVIIQAMTSSLRSTSYNGQYSQAMILLENQLFDLMQGTTSLESFDQMQRMSGFVTNYRYELAEKDIGESFDNVLSQVKADISWKSGQKNNQININTYRLNLPDEDNK</sequence>
<dbReference type="AlphaFoldDB" id="A0A3B0TMY7"/>